<dbReference type="GO" id="GO:0016798">
    <property type="term" value="F:hydrolase activity, acting on glycosyl bonds"/>
    <property type="evidence" value="ECO:0007669"/>
    <property type="project" value="UniProtKB-KW"/>
</dbReference>
<evidence type="ECO:0000256" key="1">
    <source>
        <dbReference type="ARBA" id="ARBA00002954"/>
    </source>
</evidence>
<evidence type="ECO:0000256" key="10">
    <source>
        <dbReference type="ARBA" id="ARBA00030835"/>
    </source>
</evidence>
<dbReference type="PRINTS" id="PR01002">
    <property type="entry name" value="FLGFLGJ"/>
</dbReference>
<keyword evidence="13" id="KW-0966">Cell projection</keyword>
<dbReference type="PANTHER" id="PTHR33308:SF9">
    <property type="entry name" value="PEPTIDOGLYCAN HYDROLASE FLGJ"/>
    <property type="match status" value="1"/>
</dbReference>
<evidence type="ECO:0000259" key="12">
    <source>
        <dbReference type="SMART" id="SM00047"/>
    </source>
</evidence>
<evidence type="ECO:0000256" key="2">
    <source>
        <dbReference type="ARBA" id="ARBA00004418"/>
    </source>
</evidence>
<dbReference type="InterPro" id="IPR013377">
    <property type="entry name" value="FlgJ"/>
</dbReference>
<keyword evidence="14" id="KW-1185">Reference proteome</keyword>
<feature type="region of interest" description="Disordered" evidence="11">
    <location>
        <begin position="129"/>
        <end position="152"/>
    </location>
</feature>
<dbReference type="KEGG" id="cof:FOZ74_05815"/>
<evidence type="ECO:0000256" key="4">
    <source>
        <dbReference type="ARBA" id="ARBA00007974"/>
    </source>
</evidence>
<name>A0A5B8RWH5_9BURK</name>
<dbReference type="GO" id="GO:0071555">
    <property type="term" value="P:cell wall organization"/>
    <property type="evidence" value="ECO:0007669"/>
    <property type="project" value="UniProtKB-KW"/>
</dbReference>
<dbReference type="Pfam" id="PF01832">
    <property type="entry name" value="Glucosaminidase"/>
    <property type="match status" value="1"/>
</dbReference>
<keyword evidence="8" id="KW-0326">Glycosidase</keyword>
<feature type="domain" description="Mannosyl-glycoprotein endo-beta-N-acetylglucosamidase-like" evidence="12">
    <location>
        <begin position="139"/>
        <end position="299"/>
    </location>
</feature>
<dbReference type="Gene3D" id="2.10.70.40">
    <property type="entry name" value="peptidoglycan hydrolase"/>
    <property type="match status" value="1"/>
</dbReference>
<comment type="subcellular location">
    <subcellularLocation>
        <location evidence="2">Periplasm</location>
    </subcellularLocation>
</comment>
<dbReference type="GO" id="GO:0071973">
    <property type="term" value="P:bacterial-type flagellum-dependent cell motility"/>
    <property type="evidence" value="ECO:0007669"/>
    <property type="project" value="TreeGrafter"/>
</dbReference>
<dbReference type="Proteomes" id="UP000321199">
    <property type="component" value="Chromosome"/>
</dbReference>
<keyword evidence="7 13" id="KW-0378">Hydrolase</keyword>
<reference evidence="13 14" key="1">
    <citation type="submission" date="2019-07" db="EMBL/GenBank/DDBJ databases">
        <title>Complete genome sequence of Comamonas sp. NLF 7-7 isolated from livestock.</title>
        <authorList>
            <person name="Kim D.H."/>
            <person name="Kim J.G."/>
        </authorList>
    </citation>
    <scope>NUCLEOTIDE SEQUENCE [LARGE SCALE GENOMIC DNA]</scope>
    <source>
        <strain evidence="13 14">NLF 7-7</strain>
    </source>
</reference>
<evidence type="ECO:0000256" key="6">
    <source>
        <dbReference type="ARBA" id="ARBA00022764"/>
    </source>
</evidence>
<proteinExistence type="inferred from homology"/>
<comment type="similarity">
    <text evidence="4">In the C-terminal section; belongs to the glycosyl hydrolase 73 family.</text>
</comment>
<dbReference type="Pfam" id="PF10135">
    <property type="entry name" value="Rod-binding"/>
    <property type="match status" value="1"/>
</dbReference>
<evidence type="ECO:0000256" key="8">
    <source>
        <dbReference type="ARBA" id="ARBA00023295"/>
    </source>
</evidence>
<keyword evidence="13" id="KW-0282">Flagellum</keyword>
<dbReference type="AlphaFoldDB" id="A0A5B8RWH5"/>
<evidence type="ECO:0000256" key="5">
    <source>
        <dbReference type="ARBA" id="ARBA00013433"/>
    </source>
</evidence>
<gene>
    <name evidence="13" type="primary">flgJ</name>
    <name evidence="13" type="ORF">FOZ74_05815</name>
</gene>
<dbReference type="Gene3D" id="1.10.530.10">
    <property type="match status" value="1"/>
</dbReference>
<dbReference type="NCBIfam" id="TIGR02541">
    <property type="entry name" value="flagell_FlgJ"/>
    <property type="match status" value="1"/>
</dbReference>
<dbReference type="InterPro" id="IPR019301">
    <property type="entry name" value="Flagellar_prot_FlgJ_N"/>
</dbReference>
<evidence type="ECO:0000313" key="14">
    <source>
        <dbReference type="Proteomes" id="UP000321199"/>
    </source>
</evidence>
<dbReference type="RefSeq" id="WP_146912180.1">
    <property type="nucleotide sequence ID" value="NZ_CP042344.1"/>
</dbReference>
<dbReference type="GO" id="GO:0044780">
    <property type="term" value="P:bacterial-type flagellum assembly"/>
    <property type="evidence" value="ECO:0007669"/>
    <property type="project" value="InterPro"/>
</dbReference>
<organism evidence="13 14">
    <name type="scientific">Comamonas flocculans</name>
    <dbReference type="NCBI Taxonomy" id="2597701"/>
    <lineage>
        <taxon>Bacteria</taxon>
        <taxon>Pseudomonadati</taxon>
        <taxon>Pseudomonadota</taxon>
        <taxon>Betaproteobacteria</taxon>
        <taxon>Burkholderiales</taxon>
        <taxon>Comamonadaceae</taxon>
        <taxon>Comamonas</taxon>
    </lineage>
</organism>
<accession>A0A5B8RWH5</accession>
<keyword evidence="13" id="KW-0969">Cilium</keyword>
<sequence length="304" mass="31937">MGIASTGMGAPGLAADGRGLDALKLQAGTGDAQARRAAAAQAARQLESLFMRELLKSMRESTRQLNPDSGNEGSLATDLFDQQMSVQMAGQPGGLAQMIERELTRQLGASAAASAPAGSGVLPKSTFGFAGAAPPPSPSFAPSRSRDDFVQQHRAAAQAVARESGIPAAFMLGQAGHETGWGRSAIRTADGGNSHNLFGIKATGGWGGKVAEVTTTEYIDGKPRKLVARFRAYDSYEESFRDYARLITQNPRYEKALAKVDSVQGWATELQRAGYATDPNYASKLSRAIQSTMALARPAGADQA</sequence>
<keyword evidence="9" id="KW-0961">Cell wall biogenesis/degradation</keyword>
<evidence type="ECO:0000313" key="13">
    <source>
        <dbReference type="EMBL" id="QEA12585.1"/>
    </source>
</evidence>
<dbReference type="PANTHER" id="PTHR33308">
    <property type="entry name" value="PEPTIDOGLYCAN HYDROLASE FLGJ"/>
    <property type="match status" value="1"/>
</dbReference>
<evidence type="ECO:0000256" key="11">
    <source>
        <dbReference type="SAM" id="MobiDB-lite"/>
    </source>
</evidence>
<dbReference type="FunFam" id="2.10.70.40:FF:000001">
    <property type="entry name" value="Flagellar assembly peptidoglycan hydrolase FlgJ"/>
    <property type="match status" value="1"/>
</dbReference>
<dbReference type="GO" id="GO:0042597">
    <property type="term" value="C:periplasmic space"/>
    <property type="evidence" value="ECO:0007669"/>
    <property type="project" value="UniProtKB-SubCell"/>
</dbReference>
<dbReference type="InterPro" id="IPR051056">
    <property type="entry name" value="Glycosyl_Hydrolase_73"/>
</dbReference>
<comment type="function">
    <text evidence="1">Flagellum-specific muramidase which hydrolyzes the peptidoglycan layer to assemble the rod structure in the periplasmic space.</text>
</comment>
<dbReference type="EMBL" id="CP042344">
    <property type="protein sequence ID" value="QEA12585.1"/>
    <property type="molecule type" value="Genomic_DNA"/>
</dbReference>
<dbReference type="OrthoDB" id="289937at2"/>
<dbReference type="SMART" id="SM00047">
    <property type="entry name" value="LYZ2"/>
    <property type="match status" value="1"/>
</dbReference>
<dbReference type="InterPro" id="IPR002901">
    <property type="entry name" value="MGlyc_endo_b_GlcNAc-like_dom"/>
</dbReference>
<keyword evidence="6" id="KW-0574">Periplasm</keyword>
<dbReference type="GO" id="GO:0004040">
    <property type="term" value="F:amidase activity"/>
    <property type="evidence" value="ECO:0007669"/>
    <property type="project" value="InterPro"/>
</dbReference>
<comment type="similarity">
    <text evidence="3">In the N-terminal section; belongs to the FlgJ family.</text>
</comment>
<evidence type="ECO:0000256" key="3">
    <source>
        <dbReference type="ARBA" id="ARBA00006880"/>
    </source>
</evidence>
<evidence type="ECO:0000256" key="7">
    <source>
        <dbReference type="ARBA" id="ARBA00022801"/>
    </source>
</evidence>
<evidence type="ECO:0000256" key="9">
    <source>
        <dbReference type="ARBA" id="ARBA00023316"/>
    </source>
</evidence>
<protein>
    <recommendedName>
        <fullName evidence="5">Peptidoglycan hydrolase FlgJ</fullName>
    </recommendedName>
    <alternativeName>
        <fullName evidence="10">Muramidase FlgJ</fullName>
    </alternativeName>
</protein>